<dbReference type="GO" id="GO:0016491">
    <property type="term" value="F:oxidoreductase activity"/>
    <property type="evidence" value="ECO:0007669"/>
    <property type="project" value="InterPro"/>
</dbReference>
<dbReference type="AlphaFoldDB" id="A0A8T9CH28"/>
<accession>A0A8T9CH28</accession>
<comment type="caution">
    <text evidence="2">The sequence shown here is derived from an EMBL/GenBank/DDBJ whole genome shotgun (WGS) entry which is preliminary data.</text>
</comment>
<reference evidence="2 3" key="1">
    <citation type="submission" date="2018-05" db="EMBL/GenBank/DDBJ databases">
        <title>Genome sequencing and assembly of the regulated plant pathogen Lachnellula willkommii and related sister species for the development of diagnostic species identification markers.</title>
        <authorList>
            <person name="Giroux E."/>
            <person name="Bilodeau G."/>
        </authorList>
    </citation>
    <scope>NUCLEOTIDE SEQUENCE [LARGE SCALE GENOMIC DNA]</scope>
    <source>
        <strain evidence="2 3">CBS 268.59</strain>
    </source>
</reference>
<sequence length="478" mass="53129">MAAPEKKSQPHVCVVGAGISGLRCADVLLQHGFQVTIFEARERIGGRILTQPEGLTPMKHATGGKHPIRDLAIATSTPLHTWNSHQNIYTSSGTLLPKAKAASLSTLLWDIIEEAFEYSEAHGASIPETASLYDFIAEKVIEKIPGDDETAREDRKLVSEMSEMWGAYVGHPVSRQSLKFAWLEECCGGEEMFIETTYESIFEAISKPALDGAVIQLKKRVTKITTPEARNSSKISVTTEEGQKFEFDEVVLTTPLGWLKRNKAAFQPALPERILQGMENISVGILEKVYITFPTAFWTEGLEDNFAGYTNWLSPAYASDTNPHQWPQEIWNLAAFSPENRRPTILFYIYGDCSTYITTLVRGKADAEHYTLLDAFFKPYYSLLPNFEEGKAECKPKAILSTEWQKDELNGNGSYCNFQVGIKDAAGDVKAIREGCPERRLWFAGEHTAPFEELGTAAGAYMSGEAVGTRIAEKYKAI</sequence>
<dbReference type="GO" id="GO:0006338">
    <property type="term" value="P:chromatin remodeling"/>
    <property type="evidence" value="ECO:0007669"/>
    <property type="project" value="TreeGrafter"/>
</dbReference>
<dbReference type="Gene3D" id="3.90.660.10">
    <property type="match status" value="1"/>
</dbReference>
<name>A0A8T9CH28_9HELO</name>
<proteinExistence type="predicted"/>
<dbReference type="InterPro" id="IPR050281">
    <property type="entry name" value="Flavin_monoamine_oxidase"/>
</dbReference>
<dbReference type="SUPFAM" id="SSF51905">
    <property type="entry name" value="FAD/NAD(P)-binding domain"/>
    <property type="match status" value="1"/>
</dbReference>
<organism evidence="2 3">
    <name type="scientific">Lachnellula suecica</name>
    <dbReference type="NCBI Taxonomy" id="602035"/>
    <lineage>
        <taxon>Eukaryota</taxon>
        <taxon>Fungi</taxon>
        <taxon>Dikarya</taxon>
        <taxon>Ascomycota</taxon>
        <taxon>Pezizomycotina</taxon>
        <taxon>Leotiomycetes</taxon>
        <taxon>Helotiales</taxon>
        <taxon>Lachnaceae</taxon>
        <taxon>Lachnellula</taxon>
    </lineage>
</organism>
<dbReference type="InterPro" id="IPR002937">
    <property type="entry name" value="Amino_oxidase"/>
</dbReference>
<evidence type="ECO:0000313" key="3">
    <source>
        <dbReference type="Proteomes" id="UP000469558"/>
    </source>
</evidence>
<feature type="domain" description="Amine oxidase" evidence="1">
    <location>
        <begin position="19"/>
        <end position="468"/>
    </location>
</feature>
<dbReference type="GO" id="GO:0003682">
    <property type="term" value="F:chromatin binding"/>
    <property type="evidence" value="ECO:0007669"/>
    <property type="project" value="TreeGrafter"/>
</dbReference>
<dbReference type="SUPFAM" id="SSF54373">
    <property type="entry name" value="FAD-linked reductases, C-terminal domain"/>
    <property type="match status" value="1"/>
</dbReference>
<dbReference type="GO" id="GO:0050660">
    <property type="term" value="F:flavin adenine dinucleotide binding"/>
    <property type="evidence" value="ECO:0007669"/>
    <property type="project" value="TreeGrafter"/>
</dbReference>
<dbReference type="EMBL" id="QGMK01000029">
    <property type="protein sequence ID" value="TVY85125.1"/>
    <property type="molecule type" value="Genomic_DNA"/>
</dbReference>
<gene>
    <name evidence="2" type="primary">FLD</name>
    <name evidence="2" type="ORF">LSUE1_G000437</name>
</gene>
<dbReference type="OrthoDB" id="5046242at2759"/>
<evidence type="ECO:0000313" key="2">
    <source>
        <dbReference type="EMBL" id="TVY85125.1"/>
    </source>
</evidence>
<dbReference type="Gene3D" id="3.50.50.60">
    <property type="entry name" value="FAD/NAD(P)-binding domain"/>
    <property type="match status" value="1"/>
</dbReference>
<protein>
    <submittedName>
        <fullName evidence="2">Protein FLOWERING LOCUS D</fullName>
    </submittedName>
</protein>
<dbReference type="Pfam" id="PF01593">
    <property type="entry name" value="Amino_oxidase"/>
    <property type="match status" value="1"/>
</dbReference>
<dbReference type="PRINTS" id="PR00419">
    <property type="entry name" value="ADXRDTASE"/>
</dbReference>
<dbReference type="PANTHER" id="PTHR10742">
    <property type="entry name" value="FLAVIN MONOAMINE OXIDASE"/>
    <property type="match status" value="1"/>
</dbReference>
<evidence type="ECO:0000259" key="1">
    <source>
        <dbReference type="Pfam" id="PF01593"/>
    </source>
</evidence>
<keyword evidence="3" id="KW-1185">Reference proteome</keyword>
<dbReference type="PANTHER" id="PTHR10742:SF414">
    <property type="entry name" value="CONTAINING AMINE OXIDASE, PUTATIVE (AFU_ORTHOLOGUE AFUA_3G12150)-RELATED"/>
    <property type="match status" value="1"/>
</dbReference>
<dbReference type="InterPro" id="IPR036188">
    <property type="entry name" value="FAD/NAD-bd_sf"/>
</dbReference>
<dbReference type="Proteomes" id="UP000469558">
    <property type="component" value="Unassembled WGS sequence"/>
</dbReference>